<feature type="transmembrane region" description="Helical" evidence="12">
    <location>
        <begin position="413"/>
        <end position="442"/>
    </location>
</feature>
<evidence type="ECO:0000313" key="16">
    <source>
        <dbReference type="EMBL" id="MEJ2886587.1"/>
    </source>
</evidence>
<feature type="transmembrane region" description="Helical" evidence="12">
    <location>
        <begin position="690"/>
        <end position="710"/>
    </location>
</feature>
<dbReference type="InterPro" id="IPR007680">
    <property type="entry name" value="Arabino_trans_central"/>
</dbReference>
<keyword evidence="8 12" id="KW-1133">Transmembrane helix</keyword>
<evidence type="ECO:0000259" key="13">
    <source>
        <dbReference type="Pfam" id="PF04602"/>
    </source>
</evidence>
<reference evidence="16 17" key="1">
    <citation type="submission" date="2024-03" db="EMBL/GenBank/DDBJ databases">
        <title>Actinomycetospora sp. OC33-EN06, a novel actinomycete isolated from wild orchid (Aerides multiflora).</title>
        <authorList>
            <person name="Suriyachadkun C."/>
        </authorList>
    </citation>
    <scope>NUCLEOTIDE SEQUENCE [LARGE SCALE GENOMIC DNA]</scope>
    <source>
        <strain evidence="16 17">OC33-EN06</strain>
    </source>
</reference>
<evidence type="ECO:0000256" key="1">
    <source>
        <dbReference type="ARBA" id="ARBA00003001"/>
    </source>
</evidence>
<feature type="transmembrane region" description="Helical" evidence="12">
    <location>
        <begin position="454"/>
        <end position="472"/>
    </location>
</feature>
<organism evidence="16 17">
    <name type="scientific">Actinomycetospora aeridis</name>
    <dbReference type="NCBI Taxonomy" id="3129231"/>
    <lineage>
        <taxon>Bacteria</taxon>
        <taxon>Bacillati</taxon>
        <taxon>Actinomycetota</taxon>
        <taxon>Actinomycetes</taxon>
        <taxon>Pseudonocardiales</taxon>
        <taxon>Pseudonocardiaceae</taxon>
        <taxon>Actinomycetospora</taxon>
    </lineage>
</organism>
<dbReference type="InterPro" id="IPR042486">
    <property type="entry name" value="Arabino_trans_C_2"/>
</dbReference>
<dbReference type="Gene3D" id="2.60.120.940">
    <property type="entry name" value="EmbC, C-terminal domain, subdomain 2"/>
    <property type="match status" value="1"/>
</dbReference>
<evidence type="ECO:0000256" key="4">
    <source>
        <dbReference type="ARBA" id="ARBA00022475"/>
    </source>
</evidence>
<evidence type="ECO:0000256" key="12">
    <source>
        <dbReference type="SAM" id="Phobius"/>
    </source>
</evidence>
<evidence type="ECO:0000256" key="5">
    <source>
        <dbReference type="ARBA" id="ARBA00022676"/>
    </source>
</evidence>
<dbReference type="Proteomes" id="UP001370100">
    <property type="component" value="Unassembled WGS sequence"/>
</dbReference>
<comment type="caution">
    <text evidence="16">The sequence shown here is derived from an EMBL/GenBank/DDBJ whole genome shotgun (WGS) entry which is preliminary data.</text>
</comment>
<feature type="transmembrane region" description="Helical" evidence="12">
    <location>
        <begin position="567"/>
        <end position="587"/>
    </location>
</feature>
<dbReference type="EMBL" id="JBBEGL010000002">
    <property type="protein sequence ID" value="MEJ2886587.1"/>
    <property type="molecule type" value="Genomic_DNA"/>
</dbReference>
<protein>
    <submittedName>
        <fullName evidence="16">Arabinosyltransferase domain-containing protein</fullName>
    </submittedName>
</protein>
<evidence type="ECO:0000256" key="3">
    <source>
        <dbReference type="ARBA" id="ARBA00008195"/>
    </source>
</evidence>
<evidence type="ECO:0000313" key="17">
    <source>
        <dbReference type="Proteomes" id="UP001370100"/>
    </source>
</evidence>
<accession>A0ABU8N2I5</accession>
<feature type="transmembrane region" description="Helical" evidence="12">
    <location>
        <begin position="359"/>
        <end position="377"/>
    </location>
</feature>
<feature type="domain" description="Arabinosyltransferase C-terminal" evidence="14">
    <location>
        <begin position="783"/>
        <end position="986"/>
    </location>
</feature>
<comment type="subcellular location">
    <subcellularLocation>
        <location evidence="2">Cell membrane</location>
        <topology evidence="2">Multi-pass membrane protein</topology>
    </subcellularLocation>
</comment>
<keyword evidence="7 12" id="KW-0812">Transmembrane</keyword>
<feature type="transmembrane region" description="Helical" evidence="12">
    <location>
        <begin position="216"/>
        <end position="233"/>
    </location>
</feature>
<comment type="function">
    <text evidence="1">Arabinosyl transferase responsible for the polymerization of arabinose into the arabinan of arabinogalactan.</text>
</comment>
<feature type="transmembrane region" description="Helical" evidence="12">
    <location>
        <begin position="594"/>
        <end position="615"/>
    </location>
</feature>
<dbReference type="RefSeq" id="WP_337713062.1">
    <property type="nucleotide sequence ID" value="NZ_JBBEGL010000002.1"/>
</dbReference>
<feature type="region of interest" description="Disordered" evidence="11">
    <location>
        <begin position="1"/>
        <end position="31"/>
    </location>
</feature>
<name>A0ABU8N2I5_9PSEU</name>
<evidence type="ECO:0000256" key="9">
    <source>
        <dbReference type="ARBA" id="ARBA00023136"/>
    </source>
</evidence>
<feature type="domain" description="Arabinofuranosyltransferase central" evidence="13">
    <location>
        <begin position="211"/>
        <end position="633"/>
    </location>
</feature>
<dbReference type="InterPro" id="IPR040920">
    <property type="entry name" value="Arabino_trans_N"/>
</dbReference>
<evidence type="ECO:0000256" key="10">
    <source>
        <dbReference type="ARBA" id="ARBA00023316"/>
    </source>
</evidence>
<gene>
    <name evidence="16" type="ORF">WCD41_09020</name>
</gene>
<dbReference type="InterPro" id="IPR032731">
    <property type="entry name" value="Arabino_trans_C"/>
</dbReference>
<dbReference type="Gene3D" id="2.60.120.610">
    <property type="entry name" value="arabinofuranosyltransferase like domain"/>
    <property type="match status" value="1"/>
</dbReference>
<comment type="similarity">
    <text evidence="3">Belongs to the emb family.</text>
</comment>
<dbReference type="InterPro" id="IPR027451">
    <property type="entry name" value="EmbABC_dom1"/>
</dbReference>
<sequence>MAVVAAQESRADPAPGVEPHDEAGPPRRGGSRAAGWWLAALGAVTVLLGLAIPLAPVVADDPVVTWPKAGQPATSTSLPLTPYRPLSLTAEVPCAALRPGGDALRTQPPSAGTPGRGLTVSMSGGQVLVTSSGDTLLTEILPLDDCTYRVVADQQGTRVERDGPDGTDGTAVLVDRPGALVPQVAELATDAPGTPGLAATVHTDDRYSSVPSGLKLTLLVLHALALIATIWMATRRWRGRGAGLERPRLHPADGVVALVSAAWVVLGPLQNDDSWYLLMARNATPTGFIGNQIYMFNATENPFVLSQYVMALWGQLGTAIGLPGWGLLWMRLLPLLLGLLTWALLRLLLTTILGRGGRLPGVAWALLLAHLAWWLPYGMALRPEIVIVPLSAAVLVLAEVARRREAVGPLIPATALAALAVTVSPSGLVAAAPVVVALPWLWRWLAARGWRSRLGAAGAVIAAGTIAIPVGFGDATLGDVIEATDLHSWYYLTFPWYEEWAHYRTLIETGTWGRRLPVLLTVVLLVVVSIGSGRGGRGGPLRDATLGAAVTVAVGLGLLALGPTKWVNHFGAIEAPATVLLALTLLRSPLPRRAGALVVGASVVLISGATVLGFAGPNTWKPYSDRGQPFGDHLDTEISMLDLESFAPHWHDFYLRDVWWWLIVAVLAGAFVWWRRRAGRRTFGVTPDRAVLVTATAALVGLMVAVMVVAPLTQGAGWTIAGSQVQALTGRGCGLGEAATVMARTSPDVGAPTTADARTGDFALAADDPSPVPAPGPGEVWHDEVELPPGADPTSSPGGITGLGALTTGWYPLPTIDPDTPGAPTHVIVPVAGNDPDRQRIVVQFGSGDPTAPVEAESVAVTPAPGFTARQWQEVPVQLPGSRPTAVRVQVEDRVAGPDSSLAVAAPHLARMQPVMTLATSEDRPPATVAGGAFADQLSAVLWPCMDQVAVKHGIAPTPTLRLSAAENTPEFILTNPTYESWGGTMVQSERTWATVRPFSSVPDGGVPALPWGNVDRIVYDHPTDGYDLRVDQVPRGGLERFATLASEAYSGREYLG</sequence>
<keyword evidence="4" id="KW-1003">Cell membrane</keyword>
<evidence type="ECO:0000259" key="15">
    <source>
        <dbReference type="Pfam" id="PF17689"/>
    </source>
</evidence>
<evidence type="ECO:0000256" key="11">
    <source>
        <dbReference type="SAM" id="MobiDB-lite"/>
    </source>
</evidence>
<feature type="transmembrane region" description="Helical" evidence="12">
    <location>
        <begin position="658"/>
        <end position="674"/>
    </location>
</feature>
<proteinExistence type="inferred from homology"/>
<dbReference type="Pfam" id="PF17689">
    <property type="entry name" value="Arabino_trans_N"/>
    <property type="match status" value="1"/>
</dbReference>
<feature type="transmembrane region" description="Helical" evidence="12">
    <location>
        <begin position="512"/>
        <end position="532"/>
    </location>
</feature>
<keyword evidence="10" id="KW-0961">Cell wall biogenesis/degradation</keyword>
<evidence type="ECO:0000256" key="7">
    <source>
        <dbReference type="ARBA" id="ARBA00022692"/>
    </source>
</evidence>
<keyword evidence="6" id="KW-0808">Transferase</keyword>
<keyword evidence="9 12" id="KW-0472">Membrane</keyword>
<dbReference type="Pfam" id="PF14896">
    <property type="entry name" value="Arabino_trans_C"/>
    <property type="match status" value="1"/>
</dbReference>
<evidence type="ECO:0000256" key="8">
    <source>
        <dbReference type="ARBA" id="ARBA00022989"/>
    </source>
</evidence>
<feature type="transmembrane region" description="Helical" evidence="12">
    <location>
        <begin position="544"/>
        <end position="561"/>
    </location>
</feature>
<feature type="domain" description="Arabinosyltransferas concanavalin like" evidence="15">
    <location>
        <begin position="64"/>
        <end position="206"/>
    </location>
</feature>
<feature type="transmembrane region" description="Helical" evidence="12">
    <location>
        <begin position="305"/>
        <end position="325"/>
    </location>
</feature>
<feature type="transmembrane region" description="Helical" evidence="12">
    <location>
        <begin position="332"/>
        <end position="353"/>
    </location>
</feature>
<keyword evidence="5" id="KW-0328">Glycosyltransferase</keyword>
<feature type="transmembrane region" description="Helical" evidence="12">
    <location>
        <begin position="36"/>
        <end position="59"/>
    </location>
</feature>
<evidence type="ECO:0000256" key="2">
    <source>
        <dbReference type="ARBA" id="ARBA00004651"/>
    </source>
</evidence>
<dbReference type="Pfam" id="PF04602">
    <property type="entry name" value="Arabinose_trans"/>
    <property type="match status" value="1"/>
</dbReference>
<keyword evidence="17" id="KW-1185">Reference proteome</keyword>
<evidence type="ECO:0000259" key="14">
    <source>
        <dbReference type="Pfam" id="PF14896"/>
    </source>
</evidence>
<evidence type="ECO:0000256" key="6">
    <source>
        <dbReference type="ARBA" id="ARBA00022679"/>
    </source>
</evidence>